<name>A0A5N6Z828_9EURO</name>
<keyword evidence="2" id="KW-1185">Reference proteome</keyword>
<dbReference type="EMBL" id="ML739088">
    <property type="protein sequence ID" value="KAE8353817.1"/>
    <property type="molecule type" value="Genomic_DNA"/>
</dbReference>
<evidence type="ECO:0000313" key="1">
    <source>
        <dbReference type="EMBL" id="KAE8353817.1"/>
    </source>
</evidence>
<dbReference type="OrthoDB" id="4436899at2759"/>
<gene>
    <name evidence="1" type="ORF">BDV28DRAFT_100294</name>
</gene>
<protein>
    <submittedName>
        <fullName evidence="1">Uncharacterized protein</fullName>
    </submittedName>
</protein>
<accession>A0A5N6Z828</accession>
<proteinExistence type="predicted"/>
<evidence type="ECO:0000313" key="2">
    <source>
        <dbReference type="Proteomes" id="UP000327118"/>
    </source>
</evidence>
<reference evidence="2" key="1">
    <citation type="submission" date="2019-04" db="EMBL/GenBank/DDBJ databases">
        <title>Friends and foes A comparative genomics studyof 23 Aspergillus species from section Flavi.</title>
        <authorList>
            <consortium name="DOE Joint Genome Institute"/>
            <person name="Kjaerbolling I."/>
            <person name="Vesth T."/>
            <person name="Frisvad J.C."/>
            <person name="Nybo J.L."/>
            <person name="Theobald S."/>
            <person name="Kildgaard S."/>
            <person name="Isbrandt T."/>
            <person name="Kuo A."/>
            <person name="Sato A."/>
            <person name="Lyhne E.K."/>
            <person name="Kogle M.E."/>
            <person name="Wiebenga A."/>
            <person name="Kun R.S."/>
            <person name="Lubbers R.J."/>
            <person name="Makela M.R."/>
            <person name="Barry K."/>
            <person name="Chovatia M."/>
            <person name="Clum A."/>
            <person name="Daum C."/>
            <person name="Haridas S."/>
            <person name="He G."/>
            <person name="LaButti K."/>
            <person name="Lipzen A."/>
            <person name="Mondo S."/>
            <person name="Riley R."/>
            <person name="Salamov A."/>
            <person name="Simmons B.A."/>
            <person name="Magnuson J.K."/>
            <person name="Henrissat B."/>
            <person name="Mortensen U.H."/>
            <person name="Larsen T.O."/>
            <person name="Devries R.P."/>
            <person name="Grigoriev I.V."/>
            <person name="Machida M."/>
            <person name="Baker S.E."/>
            <person name="Andersen M.R."/>
        </authorList>
    </citation>
    <scope>NUCLEOTIDE SEQUENCE [LARGE SCALE GENOMIC DNA]</scope>
    <source>
        <strain evidence="2">CBS 553.77</strain>
    </source>
</reference>
<organism evidence="1 2">
    <name type="scientific">Aspergillus coremiiformis</name>
    <dbReference type="NCBI Taxonomy" id="138285"/>
    <lineage>
        <taxon>Eukaryota</taxon>
        <taxon>Fungi</taxon>
        <taxon>Dikarya</taxon>
        <taxon>Ascomycota</taxon>
        <taxon>Pezizomycotina</taxon>
        <taxon>Eurotiomycetes</taxon>
        <taxon>Eurotiomycetidae</taxon>
        <taxon>Eurotiales</taxon>
        <taxon>Aspergillaceae</taxon>
        <taxon>Aspergillus</taxon>
        <taxon>Aspergillus subgen. Circumdati</taxon>
    </lineage>
</organism>
<dbReference type="AlphaFoldDB" id="A0A5N6Z828"/>
<dbReference type="Proteomes" id="UP000327118">
    <property type="component" value="Unassembled WGS sequence"/>
</dbReference>
<sequence>MPPNAESRQKCVMQILKRLSACKEEIITVEQCEQRLRIGILPMELEHSKDPNQLPSYFRPIPLDWMESHPIRDGYLENVMRESPDQLILTEYDPVVAGKHGPEFTVDERLAAAPVARLQQITDIIRYHIYNVCRENMPPGTYALGHARRWDYTCQKNPLAKAYYDRKDLPNYLNHPTVMIYEVDDQTMPHVTMGVEHYNREEAGNNDIQVHELASMLQVMSLRYGQPEFEQFEVIPVLLVSLMSPQHGRILEGSLHQRKLIVRKSRLYSFETNQDAPIELFVRWLFGDPIATTSISQTRLAFRDRPES</sequence>